<organism evidence="3 4">
    <name type="scientific">Dankookia rubra</name>
    <dbReference type="NCBI Taxonomy" id="1442381"/>
    <lineage>
        <taxon>Bacteria</taxon>
        <taxon>Pseudomonadati</taxon>
        <taxon>Pseudomonadota</taxon>
        <taxon>Alphaproteobacteria</taxon>
        <taxon>Acetobacterales</taxon>
        <taxon>Roseomonadaceae</taxon>
        <taxon>Dankookia</taxon>
    </lineage>
</organism>
<reference evidence="3 4" key="1">
    <citation type="journal article" date="2016" name="J. Microbiol.">
        <title>Dankookia rubra gen. nov., sp. nov., an alphaproteobacterium isolated from sediment of a shallow stream.</title>
        <authorList>
            <person name="Kim W.H."/>
            <person name="Kim D.H."/>
            <person name="Kang K."/>
            <person name="Ahn T.Y."/>
        </authorList>
    </citation>
    <scope>NUCLEOTIDE SEQUENCE [LARGE SCALE GENOMIC DNA]</scope>
    <source>
        <strain evidence="3 4">JCM30602</strain>
    </source>
</reference>
<evidence type="ECO:0000256" key="1">
    <source>
        <dbReference type="SAM" id="MobiDB-lite"/>
    </source>
</evidence>
<dbReference type="Gene3D" id="3.90.420.10">
    <property type="entry name" value="Oxidoreductase, molybdopterin-binding domain"/>
    <property type="match status" value="1"/>
</dbReference>
<feature type="domain" description="Oxidoreductase molybdopterin-binding" evidence="2">
    <location>
        <begin position="64"/>
        <end position="135"/>
    </location>
</feature>
<feature type="compositionally biased region" description="Polar residues" evidence="1">
    <location>
        <begin position="7"/>
        <end position="20"/>
    </location>
</feature>
<dbReference type="InterPro" id="IPR000572">
    <property type="entry name" value="OxRdtase_Mopterin-bd_dom"/>
</dbReference>
<dbReference type="SUPFAM" id="SSF56524">
    <property type="entry name" value="Oxidoreductase molybdopterin-binding domain"/>
    <property type="match status" value="1"/>
</dbReference>
<name>A0A4R5Q6G4_9PROT</name>
<accession>A0A4R5Q6G4</accession>
<comment type="caution">
    <text evidence="3">The sequence shown here is derived from an EMBL/GenBank/DDBJ whole genome shotgun (WGS) entry which is preliminary data.</text>
</comment>
<keyword evidence="4" id="KW-1185">Reference proteome</keyword>
<sequence>MAGATSLAFSQRTTASSLPQPSERPLLTISGKIANTNKGDTAQFDRPMLEALGMSGFETMTPWYPGPVRFDGVRMDRLLEVIGASGDRVLAYALNDYATELPVSDFATYGVLLALKRDGEYMPVRDKGPLFIVYPFDSRPELKHQRFYSRSAWQLARLDVR</sequence>
<proteinExistence type="predicted"/>
<dbReference type="InterPro" id="IPR036374">
    <property type="entry name" value="OxRdtase_Mopterin-bd_sf"/>
</dbReference>
<protein>
    <submittedName>
        <fullName evidence="3">Oxidoreductase</fullName>
    </submittedName>
</protein>
<dbReference type="OrthoDB" id="9798763at2"/>
<dbReference type="Proteomes" id="UP000295096">
    <property type="component" value="Unassembled WGS sequence"/>
</dbReference>
<gene>
    <name evidence="3" type="ORF">E2C06_33405</name>
</gene>
<dbReference type="AlphaFoldDB" id="A0A4R5Q6G4"/>
<evidence type="ECO:0000313" key="4">
    <source>
        <dbReference type="Proteomes" id="UP000295096"/>
    </source>
</evidence>
<dbReference type="EMBL" id="SMSJ01000135">
    <property type="protein sequence ID" value="TDH58286.1"/>
    <property type="molecule type" value="Genomic_DNA"/>
</dbReference>
<dbReference type="Pfam" id="PF00174">
    <property type="entry name" value="Oxidored_molyb"/>
    <property type="match status" value="1"/>
</dbReference>
<feature type="region of interest" description="Disordered" evidence="1">
    <location>
        <begin position="1"/>
        <end position="24"/>
    </location>
</feature>
<evidence type="ECO:0000313" key="3">
    <source>
        <dbReference type="EMBL" id="TDH58286.1"/>
    </source>
</evidence>
<evidence type="ECO:0000259" key="2">
    <source>
        <dbReference type="Pfam" id="PF00174"/>
    </source>
</evidence>